<reference evidence="2 3" key="1">
    <citation type="submission" date="2024-01" db="EMBL/GenBank/DDBJ databases">
        <title>The complete chloroplast genome sequence of Lithospermum erythrorhizon: insights into the phylogenetic relationship among Boraginaceae species and the maternal lineages of purple gromwells.</title>
        <authorList>
            <person name="Okada T."/>
            <person name="Watanabe K."/>
        </authorList>
    </citation>
    <scope>NUCLEOTIDE SEQUENCE [LARGE SCALE GENOMIC DNA]</scope>
</reference>
<name>A0AAV3REN9_LITER</name>
<dbReference type="EMBL" id="BAABME010008665">
    <property type="protein sequence ID" value="GAA0173570.1"/>
    <property type="molecule type" value="Genomic_DNA"/>
</dbReference>
<evidence type="ECO:0000313" key="2">
    <source>
        <dbReference type="EMBL" id="GAA0173570.1"/>
    </source>
</evidence>
<dbReference type="AlphaFoldDB" id="A0AAV3REN9"/>
<dbReference type="Proteomes" id="UP001454036">
    <property type="component" value="Unassembled WGS sequence"/>
</dbReference>
<gene>
    <name evidence="2" type="ORF">LIER_27158</name>
</gene>
<protein>
    <submittedName>
        <fullName evidence="2">Uncharacterized protein</fullName>
    </submittedName>
</protein>
<feature type="coiled-coil region" evidence="1">
    <location>
        <begin position="6"/>
        <end position="33"/>
    </location>
</feature>
<organism evidence="2 3">
    <name type="scientific">Lithospermum erythrorhizon</name>
    <name type="common">Purple gromwell</name>
    <name type="synonym">Lithospermum officinale var. erythrorhizon</name>
    <dbReference type="NCBI Taxonomy" id="34254"/>
    <lineage>
        <taxon>Eukaryota</taxon>
        <taxon>Viridiplantae</taxon>
        <taxon>Streptophyta</taxon>
        <taxon>Embryophyta</taxon>
        <taxon>Tracheophyta</taxon>
        <taxon>Spermatophyta</taxon>
        <taxon>Magnoliopsida</taxon>
        <taxon>eudicotyledons</taxon>
        <taxon>Gunneridae</taxon>
        <taxon>Pentapetalae</taxon>
        <taxon>asterids</taxon>
        <taxon>lamiids</taxon>
        <taxon>Boraginales</taxon>
        <taxon>Boraginaceae</taxon>
        <taxon>Boraginoideae</taxon>
        <taxon>Lithospermeae</taxon>
        <taxon>Lithospermum</taxon>
    </lineage>
</organism>
<proteinExistence type="predicted"/>
<evidence type="ECO:0000256" key="1">
    <source>
        <dbReference type="SAM" id="Coils"/>
    </source>
</evidence>
<evidence type="ECO:0000313" key="3">
    <source>
        <dbReference type="Proteomes" id="UP001454036"/>
    </source>
</evidence>
<comment type="caution">
    <text evidence="2">The sequence shown here is derived from an EMBL/GenBank/DDBJ whole genome shotgun (WGS) entry which is preliminary data.</text>
</comment>
<keyword evidence="1" id="KW-0175">Coiled coil</keyword>
<accession>A0AAV3REN9</accession>
<sequence length="162" mass="17928">MRDISSKKTQADLESAQVLMKKKEEELTSAKDALSVKQLISKKLGEENKAMKLEHAKRSSALEAPLEKLRGDRAFLAKDVEDSRSTAMAAIKRAEDPKPRALEVQSRLSQLVGMFNQFKKEWPEEYFEGLSVGTPGDTSDAENDGGEAVEWEVVAVNDEATS</sequence>
<keyword evidence="3" id="KW-1185">Reference proteome</keyword>